<organism evidence="4 5">
    <name type="scientific">Chitinophaga terrae</name>
    <name type="common">ex Kim and Jung 2007</name>
    <dbReference type="NCBI Taxonomy" id="408074"/>
    <lineage>
        <taxon>Bacteria</taxon>
        <taxon>Pseudomonadati</taxon>
        <taxon>Bacteroidota</taxon>
        <taxon>Chitinophagia</taxon>
        <taxon>Chitinophagales</taxon>
        <taxon>Chitinophagaceae</taxon>
        <taxon>Chitinophaga</taxon>
    </lineage>
</organism>
<reference evidence="5" key="1">
    <citation type="submission" date="2016-10" db="EMBL/GenBank/DDBJ databases">
        <authorList>
            <person name="Varghese N."/>
            <person name="Submissions S."/>
        </authorList>
    </citation>
    <scope>NUCLEOTIDE SEQUENCE [LARGE SCALE GENOMIC DNA]</scope>
    <source>
        <strain evidence="5">DSM 23920</strain>
    </source>
</reference>
<dbReference type="OrthoDB" id="7556122at2"/>
<dbReference type="STRING" id="408074.SAMN05660909_04002"/>
<dbReference type="Gene3D" id="1.10.10.10">
    <property type="entry name" value="Winged helix-like DNA-binding domain superfamily/Winged helix DNA-binding domain"/>
    <property type="match status" value="1"/>
</dbReference>
<proteinExistence type="predicted"/>
<dbReference type="RefSeq" id="WP_089763699.1">
    <property type="nucleotide sequence ID" value="NZ_BKAT01000020.1"/>
</dbReference>
<keyword evidence="5" id="KW-1185">Reference proteome</keyword>
<evidence type="ECO:0000259" key="3">
    <source>
        <dbReference type="PROSITE" id="PS51755"/>
    </source>
</evidence>
<dbReference type="GO" id="GO:0000160">
    <property type="term" value="P:phosphorelay signal transduction system"/>
    <property type="evidence" value="ECO:0007669"/>
    <property type="project" value="InterPro"/>
</dbReference>
<name>A0A1H4EXF4_9BACT</name>
<dbReference type="PROSITE" id="PS51755">
    <property type="entry name" value="OMPR_PHOB"/>
    <property type="match status" value="1"/>
</dbReference>
<evidence type="ECO:0000313" key="5">
    <source>
        <dbReference type="Proteomes" id="UP000199656"/>
    </source>
</evidence>
<dbReference type="AlphaFoldDB" id="A0A1H4EXF4"/>
<evidence type="ECO:0000256" key="2">
    <source>
        <dbReference type="PROSITE-ProRule" id="PRU01091"/>
    </source>
</evidence>
<dbReference type="SMART" id="SM00862">
    <property type="entry name" value="Trans_reg_C"/>
    <property type="match status" value="1"/>
</dbReference>
<accession>A0A1H4EXF4</accession>
<dbReference type="InterPro" id="IPR001867">
    <property type="entry name" value="OmpR/PhoB-type_DNA-bd"/>
</dbReference>
<dbReference type="GO" id="GO:0006355">
    <property type="term" value="P:regulation of DNA-templated transcription"/>
    <property type="evidence" value="ECO:0007669"/>
    <property type="project" value="InterPro"/>
</dbReference>
<keyword evidence="1 2" id="KW-0238">DNA-binding</keyword>
<dbReference type="CDD" id="cd00383">
    <property type="entry name" value="trans_reg_C"/>
    <property type="match status" value="1"/>
</dbReference>
<protein>
    <submittedName>
        <fullName evidence="4">Transcriptional regulatory protein, C terminal</fullName>
    </submittedName>
</protein>
<gene>
    <name evidence="4" type="ORF">SAMN05660909_04002</name>
</gene>
<dbReference type="SUPFAM" id="SSF46894">
    <property type="entry name" value="C-terminal effector domain of the bipartite response regulators"/>
    <property type="match status" value="1"/>
</dbReference>
<evidence type="ECO:0000256" key="1">
    <source>
        <dbReference type="ARBA" id="ARBA00023125"/>
    </source>
</evidence>
<sequence>MFKPLDAISIGNYQFIPTKGLLVYDSENISLTAKERTLLNIFLKQVNQVIDRNLLLKEGWEDEGVITGRSLDMYVSKLRKKLQKDASISIKNVHGKGYSLNIDQDLRVR</sequence>
<dbReference type="Pfam" id="PF00486">
    <property type="entry name" value="Trans_reg_C"/>
    <property type="match status" value="1"/>
</dbReference>
<feature type="DNA-binding region" description="OmpR/PhoB-type" evidence="2">
    <location>
        <begin position="5"/>
        <end position="102"/>
    </location>
</feature>
<dbReference type="Proteomes" id="UP000199656">
    <property type="component" value="Unassembled WGS sequence"/>
</dbReference>
<feature type="domain" description="OmpR/PhoB-type" evidence="3">
    <location>
        <begin position="5"/>
        <end position="102"/>
    </location>
</feature>
<dbReference type="GO" id="GO:0003677">
    <property type="term" value="F:DNA binding"/>
    <property type="evidence" value="ECO:0007669"/>
    <property type="project" value="UniProtKB-UniRule"/>
</dbReference>
<dbReference type="InterPro" id="IPR036388">
    <property type="entry name" value="WH-like_DNA-bd_sf"/>
</dbReference>
<dbReference type="EMBL" id="FNRL01000021">
    <property type="protein sequence ID" value="SEA89685.1"/>
    <property type="molecule type" value="Genomic_DNA"/>
</dbReference>
<dbReference type="InterPro" id="IPR016032">
    <property type="entry name" value="Sig_transdc_resp-reg_C-effctor"/>
</dbReference>
<evidence type="ECO:0000313" key="4">
    <source>
        <dbReference type="EMBL" id="SEA89685.1"/>
    </source>
</evidence>